<proteinExistence type="inferred from homology"/>
<organism evidence="9 10">
    <name type="scientific">Molorchus minor</name>
    <dbReference type="NCBI Taxonomy" id="1323400"/>
    <lineage>
        <taxon>Eukaryota</taxon>
        <taxon>Metazoa</taxon>
        <taxon>Ecdysozoa</taxon>
        <taxon>Arthropoda</taxon>
        <taxon>Hexapoda</taxon>
        <taxon>Insecta</taxon>
        <taxon>Pterygota</taxon>
        <taxon>Neoptera</taxon>
        <taxon>Endopterygota</taxon>
        <taxon>Coleoptera</taxon>
        <taxon>Polyphaga</taxon>
        <taxon>Cucujiformia</taxon>
        <taxon>Chrysomeloidea</taxon>
        <taxon>Cerambycidae</taxon>
        <taxon>Lamiinae</taxon>
        <taxon>Monochamini</taxon>
        <taxon>Molorchus</taxon>
    </lineage>
</organism>
<keyword evidence="5" id="KW-0479">Metal-binding</keyword>
<comment type="cofactor">
    <cofactor evidence="1">
        <name>a divalent metal cation</name>
        <dbReference type="ChEBI" id="CHEBI:60240"/>
    </cofactor>
</comment>
<evidence type="ECO:0000256" key="1">
    <source>
        <dbReference type="ARBA" id="ARBA00001968"/>
    </source>
</evidence>
<evidence type="ECO:0000256" key="3">
    <source>
        <dbReference type="ARBA" id="ARBA00006958"/>
    </source>
</evidence>
<dbReference type="EMBL" id="JAPWTJ010000591">
    <property type="protein sequence ID" value="KAJ8977069.1"/>
    <property type="molecule type" value="Genomic_DNA"/>
</dbReference>
<keyword evidence="6" id="KW-0378">Hydrolase</keyword>
<dbReference type="Proteomes" id="UP001162164">
    <property type="component" value="Unassembled WGS sequence"/>
</dbReference>
<evidence type="ECO:0000259" key="8">
    <source>
        <dbReference type="Pfam" id="PF13359"/>
    </source>
</evidence>
<protein>
    <recommendedName>
        <fullName evidence="8">DDE Tnp4 domain-containing protein</fullName>
    </recommendedName>
</protein>
<dbReference type="PANTHER" id="PTHR22930">
    <property type="match status" value="1"/>
</dbReference>
<comment type="subcellular location">
    <subcellularLocation>
        <location evidence="2">Nucleus</location>
    </subcellularLocation>
</comment>
<dbReference type="Pfam" id="PF13359">
    <property type="entry name" value="DDE_Tnp_4"/>
    <property type="match status" value="1"/>
</dbReference>
<keyword evidence="10" id="KW-1185">Reference proteome</keyword>
<comment type="caution">
    <text evidence="9">The sequence shown here is derived from an EMBL/GenBank/DDBJ whole genome shotgun (WGS) entry which is preliminary data.</text>
</comment>
<feature type="domain" description="DDE Tnp4" evidence="8">
    <location>
        <begin position="2"/>
        <end position="120"/>
    </location>
</feature>
<evidence type="ECO:0000256" key="6">
    <source>
        <dbReference type="ARBA" id="ARBA00022801"/>
    </source>
</evidence>
<gene>
    <name evidence="9" type="ORF">NQ317_017231</name>
</gene>
<reference evidence="9" key="1">
    <citation type="journal article" date="2023" name="Insect Mol. Biol.">
        <title>Genome sequencing provides insights into the evolution of gene families encoding plant cell wall-degrading enzymes in longhorned beetles.</title>
        <authorList>
            <person name="Shin N.R."/>
            <person name="Okamura Y."/>
            <person name="Kirsch R."/>
            <person name="Pauchet Y."/>
        </authorList>
    </citation>
    <scope>NUCLEOTIDE SEQUENCE</scope>
    <source>
        <strain evidence="9">MMC_N1</strain>
    </source>
</reference>
<keyword evidence="4" id="KW-0540">Nuclease</keyword>
<dbReference type="InterPro" id="IPR045249">
    <property type="entry name" value="HARBI1-like"/>
</dbReference>
<evidence type="ECO:0000256" key="7">
    <source>
        <dbReference type="ARBA" id="ARBA00023242"/>
    </source>
</evidence>
<evidence type="ECO:0000313" key="10">
    <source>
        <dbReference type="Proteomes" id="UP001162164"/>
    </source>
</evidence>
<evidence type="ECO:0000313" key="9">
    <source>
        <dbReference type="EMBL" id="KAJ8977069.1"/>
    </source>
</evidence>
<evidence type="ECO:0000256" key="2">
    <source>
        <dbReference type="ARBA" id="ARBA00004123"/>
    </source>
</evidence>
<evidence type="ECO:0000256" key="4">
    <source>
        <dbReference type="ARBA" id="ARBA00022722"/>
    </source>
</evidence>
<dbReference type="PANTHER" id="PTHR22930:SF269">
    <property type="entry name" value="NUCLEASE HARBI1-LIKE PROTEIN"/>
    <property type="match status" value="1"/>
</dbReference>
<evidence type="ECO:0000256" key="5">
    <source>
        <dbReference type="ARBA" id="ARBA00022723"/>
    </source>
</evidence>
<accession>A0ABQ9JGM7</accession>
<sequence>MNGRLSDGGVYWESDLSNAIEMNILNLPEDRPLPGRIRPVPYVIVADAAFSLSTHIMKPYPFRGLPHEQKIFNYRTSRARRIVKNTFGILANRFRILLHTIPLKPDKAKIIIQACCALHNFLRAELNKTYMGNNPDADIDRRYRFVYGLSRQQSRRPRTEALRIREEFKEYFNGCGSVPWQNDMICDIL</sequence>
<dbReference type="InterPro" id="IPR027806">
    <property type="entry name" value="HARBI1_dom"/>
</dbReference>
<comment type="similarity">
    <text evidence="3">Belongs to the HARBI1 family.</text>
</comment>
<keyword evidence="7" id="KW-0539">Nucleus</keyword>
<name>A0ABQ9JGM7_9CUCU</name>